<sequence>MKKGRANLSEYTIGKSPQGLNIRGTHPLQPGKRRHCLGGKATRGVWESGKVFRNLDPLTSASPSFQLFKNRAFRQSYVRIGRDLKFPVFPQSSFPILGITSRESRRLFLAKGRKNFAAGRRNLLLFTAAEKSA</sequence>
<reference evidence="1 2" key="1">
    <citation type="submission" date="2023-09" db="EMBL/GenBank/DDBJ databases">
        <title>Nesidiocoris tenuis whole genome shotgun sequence.</title>
        <authorList>
            <person name="Shibata T."/>
            <person name="Shimoda M."/>
            <person name="Kobayashi T."/>
            <person name="Uehara T."/>
        </authorList>
    </citation>
    <scope>NUCLEOTIDE SEQUENCE [LARGE SCALE GENOMIC DNA]</scope>
    <source>
        <strain evidence="1 2">Japan</strain>
    </source>
</reference>
<name>A0ABN7ARY4_9HEMI</name>
<protein>
    <submittedName>
        <fullName evidence="1">Uncharacterized protein</fullName>
    </submittedName>
</protein>
<organism evidence="1 2">
    <name type="scientific">Nesidiocoris tenuis</name>
    <dbReference type="NCBI Taxonomy" id="355587"/>
    <lineage>
        <taxon>Eukaryota</taxon>
        <taxon>Metazoa</taxon>
        <taxon>Ecdysozoa</taxon>
        <taxon>Arthropoda</taxon>
        <taxon>Hexapoda</taxon>
        <taxon>Insecta</taxon>
        <taxon>Pterygota</taxon>
        <taxon>Neoptera</taxon>
        <taxon>Paraneoptera</taxon>
        <taxon>Hemiptera</taxon>
        <taxon>Heteroptera</taxon>
        <taxon>Panheteroptera</taxon>
        <taxon>Cimicomorpha</taxon>
        <taxon>Miridae</taxon>
        <taxon>Dicyphina</taxon>
        <taxon>Nesidiocoris</taxon>
    </lineage>
</organism>
<keyword evidence="2" id="KW-1185">Reference proteome</keyword>
<accession>A0ABN7ARY4</accession>
<dbReference type="EMBL" id="AP028913">
    <property type="protein sequence ID" value="BES94970.1"/>
    <property type="molecule type" value="Genomic_DNA"/>
</dbReference>
<evidence type="ECO:0000313" key="2">
    <source>
        <dbReference type="Proteomes" id="UP001307889"/>
    </source>
</evidence>
<dbReference type="Proteomes" id="UP001307889">
    <property type="component" value="Chromosome 5"/>
</dbReference>
<gene>
    <name evidence="1" type="ORF">NTJ_07779</name>
</gene>
<evidence type="ECO:0000313" key="1">
    <source>
        <dbReference type="EMBL" id="BES94970.1"/>
    </source>
</evidence>
<proteinExistence type="predicted"/>